<dbReference type="OMA" id="ASHWGRE"/>
<evidence type="ECO:0000313" key="3">
    <source>
        <dbReference type="Proteomes" id="UP000001593"/>
    </source>
</evidence>
<dbReference type="EMBL" id="DS469697">
    <property type="protein sequence ID" value="EDO35471.1"/>
    <property type="molecule type" value="Genomic_DNA"/>
</dbReference>
<keyword evidence="1" id="KW-1133">Transmembrane helix</keyword>
<dbReference type="Pfam" id="PF18800">
    <property type="entry name" value="Atthog"/>
    <property type="match status" value="1"/>
</dbReference>
<reference evidence="2 3" key="1">
    <citation type="journal article" date="2007" name="Science">
        <title>Sea anemone genome reveals ancestral eumetazoan gene repertoire and genomic organization.</title>
        <authorList>
            <person name="Putnam N.H."/>
            <person name="Srivastava M."/>
            <person name="Hellsten U."/>
            <person name="Dirks B."/>
            <person name="Chapman J."/>
            <person name="Salamov A."/>
            <person name="Terry A."/>
            <person name="Shapiro H."/>
            <person name="Lindquist E."/>
            <person name="Kapitonov V.V."/>
            <person name="Jurka J."/>
            <person name="Genikhovich G."/>
            <person name="Grigoriev I.V."/>
            <person name="Lucas S.M."/>
            <person name="Steele R.E."/>
            <person name="Finnerty J.R."/>
            <person name="Technau U."/>
            <person name="Martindale M.Q."/>
            <person name="Rokhsar D.S."/>
        </authorList>
    </citation>
    <scope>NUCLEOTIDE SEQUENCE [LARGE SCALE GENOMIC DNA]</scope>
    <source>
        <strain evidence="3">CH2 X CH6</strain>
    </source>
</reference>
<dbReference type="PhylomeDB" id="A7SLD0"/>
<protein>
    <submittedName>
        <fullName evidence="2">Uncharacterized protein</fullName>
    </submittedName>
</protein>
<feature type="transmembrane region" description="Helical" evidence="1">
    <location>
        <begin position="70"/>
        <end position="89"/>
    </location>
</feature>
<dbReference type="AlphaFoldDB" id="A7SLD0"/>
<dbReference type="PANTHER" id="PTHR31186:SF1">
    <property type="entry name" value="MODULATOR OF SMOOTHENED PROTEIN"/>
    <property type="match status" value="1"/>
</dbReference>
<feature type="transmembrane region" description="Helical" evidence="1">
    <location>
        <begin position="143"/>
        <end position="168"/>
    </location>
</feature>
<accession>A7SLD0</accession>
<dbReference type="GO" id="GO:0060170">
    <property type="term" value="C:ciliary membrane"/>
    <property type="evidence" value="ECO:0000318"/>
    <property type="project" value="GO_Central"/>
</dbReference>
<dbReference type="GO" id="GO:0005794">
    <property type="term" value="C:Golgi apparatus"/>
    <property type="evidence" value="ECO:0000318"/>
    <property type="project" value="GO_Central"/>
</dbReference>
<dbReference type="InParanoid" id="A7SLD0"/>
<dbReference type="KEGG" id="nve:5506893"/>
<organism evidence="2 3">
    <name type="scientific">Nematostella vectensis</name>
    <name type="common">Starlet sea anemone</name>
    <dbReference type="NCBI Taxonomy" id="45351"/>
    <lineage>
        <taxon>Eukaryota</taxon>
        <taxon>Metazoa</taxon>
        <taxon>Cnidaria</taxon>
        <taxon>Anthozoa</taxon>
        <taxon>Hexacorallia</taxon>
        <taxon>Actiniaria</taxon>
        <taxon>Edwardsiidae</taxon>
        <taxon>Nematostella</taxon>
    </lineage>
</organism>
<feature type="transmembrane region" description="Helical" evidence="1">
    <location>
        <begin position="101"/>
        <end position="123"/>
    </location>
</feature>
<dbReference type="InterPro" id="IPR037663">
    <property type="entry name" value="Mosmo"/>
</dbReference>
<dbReference type="STRING" id="45351.A7SLD0"/>
<sequence>MDKSVIAGGILCFIADVFAIASIATPEWIVNQFAAGSMRLGLTMTCHQPLTQPEVCASTEQPSEWLVTTGLINIGIVLLSMAWLFLLFSARQRHLVKFGRWFIFTALILFNLAALVFPLGFHMPEIGGMPFKLPNGTNVGHSFILFVFSIILTVTSEMFLFKVCPLFIR</sequence>
<keyword evidence="1" id="KW-0812">Transmembrane</keyword>
<dbReference type="eggNOG" id="ENOG502R4TC">
    <property type="taxonomic scope" value="Eukaryota"/>
</dbReference>
<dbReference type="Gene3D" id="1.20.140.150">
    <property type="match status" value="1"/>
</dbReference>
<dbReference type="GO" id="GO:0045879">
    <property type="term" value="P:negative regulation of smoothened signaling pathway"/>
    <property type="evidence" value="ECO:0000318"/>
    <property type="project" value="GO_Central"/>
</dbReference>
<dbReference type="FunFam" id="1.20.140.150:FF:000006">
    <property type="entry name" value="uncharacterized protein C16orf52 homolog"/>
    <property type="match status" value="1"/>
</dbReference>
<keyword evidence="3" id="KW-1185">Reference proteome</keyword>
<dbReference type="HOGENOM" id="CLU_111296_0_0_1"/>
<gene>
    <name evidence="2" type="ORF">NEMVEDRAFT_v1g214064</name>
</gene>
<keyword evidence="1" id="KW-0472">Membrane</keyword>
<dbReference type="Proteomes" id="UP000001593">
    <property type="component" value="Unassembled WGS sequence"/>
</dbReference>
<evidence type="ECO:0000256" key="1">
    <source>
        <dbReference type="SAM" id="Phobius"/>
    </source>
</evidence>
<evidence type="ECO:0000313" key="2">
    <source>
        <dbReference type="EMBL" id="EDO35471.1"/>
    </source>
</evidence>
<proteinExistence type="predicted"/>
<name>A7SLD0_NEMVE</name>
<dbReference type="OrthoDB" id="8768722at2759"/>
<dbReference type="PANTHER" id="PTHR31186">
    <property type="entry name" value="MODULATOR OF SMOOTHENED PROTEIN"/>
    <property type="match status" value="1"/>
</dbReference>